<gene>
    <name evidence="5" type="ORF">DP114_30675</name>
</gene>
<protein>
    <submittedName>
        <fullName evidence="5">GntR family transcriptional regulator</fullName>
    </submittedName>
</protein>
<evidence type="ECO:0000256" key="3">
    <source>
        <dbReference type="ARBA" id="ARBA00023163"/>
    </source>
</evidence>
<dbReference type="Gene3D" id="1.10.10.10">
    <property type="entry name" value="Winged helix-like DNA-binding domain superfamily/Winged helix DNA-binding domain"/>
    <property type="match status" value="1"/>
</dbReference>
<sequence>MKMKRECMSDRVKQVLIERILNGTYEPGKRLVELQIAKDMETSQAPVREALRELEAMRLVDSQPYRGTRVREVSLHEMQESYQVRGELEALAARLSAPKFHNNPQPLQTVQVVFRDAALAKDLKVLARQNATFHRLIVETSGNSVLLHTWDSLNFEAWTRINLELSQNKIDPLCFVKEHQQIINAFVQGDGNTAAELLRQHAQTTVLTPETQEAAFPL</sequence>
<dbReference type="InterPro" id="IPR011711">
    <property type="entry name" value="GntR_C"/>
</dbReference>
<keyword evidence="6" id="KW-1185">Reference proteome</keyword>
<dbReference type="CDD" id="cd07377">
    <property type="entry name" value="WHTH_GntR"/>
    <property type="match status" value="1"/>
</dbReference>
<dbReference type="RefSeq" id="WP_171977889.1">
    <property type="nucleotide sequence ID" value="NZ_CAWOXK010000001.1"/>
</dbReference>
<dbReference type="GO" id="GO:0003700">
    <property type="term" value="F:DNA-binding transcription factor activity"/>
    <property type="evidence" value="ECO:0007669"/>
    <property type="project" value="InterPro"/>
</dbReference>
<evidence type="ECO:0000256" key="1">
    <source>
        <dbReference type="ARBA" id="ARBA00023015"/>
    </source>
</evidence>
<reference evidence="5 6" key="1">
    <citation type="submission" date="2018-06" db="EMBL/GenBank/DDBJ databases">
        <title>Comparative genomics of Brasilonema spp. strains.</title>
        <authorList>
            <person name="Alvarenga D.O."/>
            <person name="Fiore M.F."/>
            <person name="Varani A.M."/>
        </authorList>
    </citation>
    <scope>NUCLEOTIDE SEQUENCE [LARGE SCALE GENOMIC DNA]</scope>
    <source>
        <strain evidence="5 6">CENA114</strain>
    </source>
</reference>
<dbReference type="Pfam" id="PF00392">
    <property type="entry name" value="GntR"/>
    <property type="match status" value="1"/>
</dbReference>
<dbReference type="PANTHER" id="PTHR43537">
    <property type="entry name" value="TRANSCRIPTIONAL REGULATOR, GNTR FAMILY"/>
    <property type="match status" value="1"/>
</dbReference>
<dbReference type="PANTHER" id="PTHR43537:SF24">
    <property type="entry name" value="GLUCONATE OPERON TRANSCRIPTIONAL REPRESSOR"/>
    <property type="match status" value="1"/>
</dbReference>
<dbReference type="InterPro" id="IPR008920">
    <property type="entry name" value="TF_FadR/GntR_C"/>
</dbReference>
<proteinExistence type="predicted"/>
<evidence type="ECO:0000313" key="5">
    <source>
        <dbReference type="EMBL" id="QDL11677.1"/>
    </source>
</evidence>
<dbReference type="Proteomes" id="UP000503129">
    <property type="component" value="Chromosome"/>
</dbReference>
<dbReference type="SUPFAM" id="SSF46785">
    <property type="entry name" value="Winged helix' DNA-binding domain"/>
    <property type="match status" value="1"/>
</dbReference>
<dbReference type="Pfam" id="PF07729">
    <property type="entry name" value="FCD"/>
    <property type="match status" value="1"/>
</dbReference>
<dbReference type="InterPro" id="IPR000524">
    <property type="entry name" value="Tscrpt_reg_HTH_GntR"/>
</dbReference>
<feature type="domain" description="HTH gntR-type" evidence="4">
    <location>
        <begin position="6"/>
        <end position="73"/>
    </location>
</feature>
<dbReference type="InterPro" id="IPR036390">
    <property type="entry name" value="WH_DNA-bd_sf"/>
</dbReference>
<keyword evidence="2" id="KW-0238">DNA-binding</keyword>
<dbReference type="SUPFAM" id="SSF48008">
    <property type="entry name" value="GntR ligand-binding domain-like"/>
    <property type="match status" value="1"/>
</dbReference>
<keyword evidence="3" id="KW-0804">Transcription</keyword>
<dbReference type="SMART" id="SM00895">
    <property type="entry name" value="FCD"/>
    <property type="match status" value="1"/>
</dbReference>
<dbReference type="InterPro" id="IPR036388">
    <property type="entry name" value="WH-like_DNA-bd_sf"/>
</dbReference>
<evidence type="ECO:0000256" key="2">
    <source>
        <dbReference type="ARBA" id="ARBA00023125"/>
    </source>
</evidence>
<dbReference type="Gene3D" id="1.20.120.530">
    <property type="entry name" value="GntR ligand-binding domain-like"/>
    <property type="match status" value="1"/>
</dbReference>
<evidence type="ECO:0000313" key="6">
    <source>
        <dbReference type="Proteomes" id="UP000503129"/>
    </source>
</evidence>
<organism evidence="5 6">
    <name type="scientific">Brasilonema sennae CENA114</name>
    <dbReference type="NCBI Taxonomy" id="415709"/>
    <lineage>
        <taxon>Bacteria</taxon>
        <taxon>Bacillati</taxon>
        <taxon>Cyanobacteriota</taxon>
        <taxon>Cyanophyceae</taxon>
        <taxon>Nostocales</taxon>
        <taxon>Scytonemataceae</taxon>
        <taxon>Brasilonema</taxon>
        <taxon>Bromeliae group (in: Brasilonema)</taxon>
    </lineage>
</organism>
<dbReference type="PROSITE" id="PS50949">
    <property type="entry name" value="HTH_GNTR"/>
    <property type="match status" value="1"/>
</dbReference>
<keyword evidence="1" id="KW-0805">Transcription regulation</keyword>
<accession>A0A856MQH8</accession>
<dbReference type="EMBL" id="CP030118">
    <property type="protein sequence ID" value="QDL11677.1"/>
    <property type="molecule type" value="Genomic_DNA"/>
</dbReference>
<dbReference type="KEGG" id="bsen:DP114_30675"/>
<dbReference type="GO" id="GO:0003677">
    <property type="term" value="F:DNA binding"/>
    <property type="evidence" value="ECO:0007669"/>
    <property type="project" value="UniProtKB-KW"/>
</dbReference>
<name>A0A856MQH8_9CYAN</name>
<dbReference type="AlphaFoldDB" id="A0A856MQH8"/>
<dbReference type="SMART" id="SM00345">
    <property type="entry name" value="HTH_GNTR"/>
    <property type="match status" value="1"/>
</dbReference>
<evidence type="ECO:0000259" key="4">
    <source>
        <dbReference type="PROSITE" id="PS50949"/>
    </source>
</evidence>